<dbReference type="PIRSF" id="PIRSF008546">
    <property type="entry name" value="UCP008546"/>
    <property type="match status" value="1"/>
</dbReference>
<protein>
    <submittedName>
        <fullName evidence="1">Uncharacterized protein, DUF1810 family</fullName>
    </submittedName>
</protein>
<reference evidence="2" key="1">
    <citation type="submission" date="2017-06" db="EMBL/GenBank/DDBJ databases">
        <authorList>
            <person name="Varghese N."/>
            <person name="Submissions S."/>
        </authorList>
    </citation>
    <scope>NUCLEOTIDE SEQUENCE [LARGE SCALE GENOMIC DNA]</scope>
    <source>
        <strain evidence="2">DSM 28041</strain>
    </source>
</reference>
<name>A0A239AIW7_9BACT</name>
<evidence type="ECO:0000313" key="1">
    <source>
        <dbReference type="EMBL" id="SNR95292.1"/>
    </source>
</evidence>
<sequence length="141" mass="15957">MKSESRLQRFLDAQESSYPIALTEIQRGKKQSHWMWYIFPQIKGLGFSSTSAYYAIEDLAEAEAYLNHPVLGSRLVHISEALLALNNHDATRILGNPDDLKLKSSMTLFANLPVTHSVFQKVLDAFYKGEQDTKTLKILGK</sequence>
<organism evidence="1 2">
    <name type="scientific">Hymenobacter mucosus</name>
    <dbReference type="NCBI Taxonomy" id="1411120"/>
    <lineage>
        <taxon>Bacteria</taxon>
        <taxon>Pseudomonadati</taxon>
        <taxon>Bacteroidota</taxon>
        <taxon>Cytophagia</taxon>
        <taxon>Cytophagales</taxon>
        <taxon>Hymenobacteraceae</taxon>
        <taxon>Hymenobacter</taxon>
    </lineage>
</organism>
<dbReference type="InterPro" id="IPR036287">
    <property type="entry name" value="Rv1873-like_sf"/>
</dbReference>
<dbReference type="RefSeq" id="WP_089334035.1">
    <property type="nucleotide sequence ID" value="NZ_FZNS01000013.1"/>
</dbReference>
<dbReference type="Gene3D" id="1.25.40.380">
    <property type="entry name" value="Protein of unknown function DUF1810"/>
    <property type="match status" value="1"/>
</dbReference>
<keyword evidence="2" id="KW-1185">Reference proteome</keyword>
<accession>A0A239AIW7</accession>
<proteinExistence type="predicted"/>
<dbReference type="InterPro" id="IPR014937">
    <property type="entry name" value="DUF1810"/>
</dbReference>
<dbReference type="SUPFAM" id="SSF140736">
    <property type="entry name" value="Rv1873-like"/>
    <property type="match status" value="1"/>
</dbReference>
<evidence type="ECO:0000313" key="2">
    <source>
        <dbReference type="Proteomes" id="UP000198310"/>
    </source>
</evidence>
<dbReference type="AlphaFoldDB" id="A0A239AIW7"/>
<gene>
    <name evidence="1" type="ORF">SAMN06269173_1132</name>
</gene>
<dbReference type="Pfam" id="PF08837">
    <property type="entry name" value="DUF1810"/>
    <property type="match status" value="1"/>
</dbReference>
<dbReference type="Proteomes" id="UP000198310">
    <property type="component" value="Unassembled WGS sequence"/>
</dbReference>
<dbReference type="EMBL" id="FZNS01000013">
    <property type="protein sequence ID" value="SNR95292.1"/>
    <property type="molecule type" value="Genomic_DNA"/>
</dbReference>